<feature type="transmembrane region" description="Helical" evidence="1">
    <location>
        <begin position="64"/>
        <end position="92"/>
    </location>
</feature>
<comment type="caution">
    <text evidence="2">The sequence shown here is derived from an EMBL/GenBank/DDBJ whole genome shotgun (WGS) entry which is preliminary data.</text>
</comment>
<feature type="transmembrane region" description="Helical" evidence="1">
    <location>
        <begin position="7"/>
        <end position="29"/>
    </location>
</feature>
<reference evidence="2 3" key="1">
    <citation type="journal article" date="2016" name="Nat. Commun.">
        <title>Thousands of microbial genomes shed light on interconnected biogeochemical processes in an aquifer system.</title>
        <authorList>
            <person name="Anantharaman K."/>
            <person name="Brown C.T."/>
            <person name="Hug L.A."/>
            <person name="Sharon I."/>
            <person name="Castelle C.J."/>
            <person name="Probst A.J."/>
            <person name="Thomas B.C."/>
            <person name="Singh A."/>
            <person name="Wilkins M.J."/>
            <person name="Karaoz U."/>
            <person name="Brodie E.L."/>
            <person name="Williams K.H."/>
            <person name="Hubbard S.S."/>
            <person name="Banfield J.F."/>
        </authorList>
    </citation>
    <scope>NUCLEOTIDE SEQUENCE [LARGE SCALE GENOMIC DNA]</scope>
</reference>
<proteinExistence type="predicted"/>
<name>A0A1F6EUD1_9BACT</name>
<organism evidence="2 3">
    <name type="scientific">Candidatus Kaiserbacteria bacterium RIFCSPLOWO2_01_FULL_54_24</name>
    <dbReference type="NCBI Taxonomy" id="1798515"/>
    <lineage>
        <taxon>Bacteria</taxon>
        <taxon>Candidatus Kaiseribacteriota</taxon>
    </lineage>
</organism>
<keyword evidence="1" id="KW-0472">Membrane</keyword>
<dbReference type="Proteomes" id="UP000177215">
    <property type="component" value="Unassembled WGS sequence"/>
</dbReference>
<evidence type="ECO:0000313" key="3">
    <source>
        <dbReference type="Proteomes" id="UP000177215"/>
    </source>
</evidence>
<keyword evidence="1" id="KW-1133">Transmembrane helix</keyword>
<sequence>MRFRIGALLGWGVVIYAVMFLLWSAFVTYGFVEGMAPRILGLVILVALAITAGRSLKANSWHDIIPYSICWGLIMAVFDVFMSVPFAGWQIFSDWNVWFGYGVVALAPLLVLYPRFGNFSLPSRGV</sequence>
<evidence type="ECO:0000313" key="2">
    <source>
        <dbReference type="EMBL" id="OGG77249.1"/>
    </source>
</evidence>
<dbReference type="AlphaFoldDB" id="A0A1F6EUD1"/>
<feature type="transmembrane region" description="Helical" evidence="1">
    <location>
        <begin position="98"/>
        <end position="116"/>
    </location>
</feature>
<dbReference type="STRING" id="1798515.A3B35_02915"/>
<evidence type="ECO:0000256" key="1">
    <source>
        <dbReference type="SAM" id="Phobius"/>
    </source>
</evidence>
<feature type="transmembrane region" description="Helical" evidence="1">
    <location>
        <begin position="35"/>
        <end position="52"/>
    </location>
</feature>
<gene>
    <name evidence="2" type="ORF">A3B35_02915</name>
</gene>
<dbReference type="EMBL" id="MFMC01000023">
    <property type="protein sequence ID" value="OGG77249.1"/>
    <property type="molecule type" value="Genomic_DNA"/>
</dbReference>
<keyword evidence="1" id="KW-0812">Transmembrane</keyword>
<protein>
    <submittedName>
        <fullName evidence="2">Uncharacterized protein</fullName>
    </submittedName>
</protein>
<accession>A0A1F6EUD1</accession>